<dbReference type="GO" id="GO:0001164">
    <property type="term" value="F:RNA polymerase I core promoter sequence-specific DNA binding"/>
    <property type="evidence" value="ECO:0007669"/>
    <property type="project" value="TreeGrafter"/>
</dbReference>
<feature type="region of interest" description="Disordered" evidence="1">
    <location>
        <begin position="1032"/>
        <end position="1060"/>
    </location>
</feature>
<dbReference type="Proteomes" id="UP000789508">
    <property type="component" value="Unassembled WGS sequence"/>
</dbReference>
<dbReference type="AlphaFoldDB" id="A0A9N8W319"/>
<dbReference type="OrthoDB" id="2382881at2759"/>
<dbReference type="PANTHER" id="PTHR15319">
    <property type="entry name" value="TATA BOX-BINDING PROTEIN ASSOCIATED FACTOR RNA POLYMERASE I SUBUNIT C"/>
    <property type="match status" value="1"/>
</dbReference>
<protein>
    <submittedName>
        <fullName evidence="3">5865_t:CDS:1</fullName>
    </submittedName>
</protein>
<comment type="caution">
    <text evidence="3">The sequence shown here is derived from an EMBL/GenBank/DDBJ whole genome shotgun (WGS) entry which is preliminary data.</text>
</comment>
<evidence type="ECO:0000256" key="1">
    <source>
        <dbReference type="SAM" id="MobiDB-lite"/>
    </source>
</evidence>
<dbReference type="GO" id="GO:0001650">
    <property type="term" value="C:fibrillar center"/>
    <property type="evidence" value="ECO:0007669"/>
    <property type="project" value="TreeGrafter"/>
</dbReference>
<keyword evidence="4" id="KW-1185">Reference proteome</keyword>
<organism evidence="3 4">
    <name type="scientific">Ambispora leptoticha</name>
    <dbReference type="NCBI Taxonomy" id="144679"/>
    <lineage>
        <taxon>Eukaryota</taxon>
        <taxon>Fungi</taxon>
        <taxon>Fungi incertae sedis</taxon>
        <taxon>Mucoromycota</taxon>
        <taxon>Glomeromycotina</taxon>
        <taxon>Glomeromycetes</taxon>
        <taxon>Archaeosporales</taxon>
        <taxon>Ambisporaceae</taxon>
        <taxon>Ambispora</taxon>
    </lineage>
</organism>
<name>A0A9N8W319_9GLOM</name>
<proteinExistence type="predicted"/>
<dbReference type="InterPro" id="IPR038801">
    <property type="entry name" value="TAF1C"/>
</dbReference>
<evidence type="ECO:0000313" key="3">
    <source>
        <dbReference type="EMBL" id="CAG8470379.1"/>
    </source>
</evidence>
<reference evidence="3" key="1">
    <citation type="submission" date="2021-06" db="EMBL/GenBank/DDBJ databases">
        <authorList>
            <person name="Kallberg Y."/>
            <person name="Tangrot J."/>
            <person name="Rosling A."/>
        </authorList>
    </citation>
    <scope>NUCLEOTIDE SEQUENCE</scope>
    <source>
        <strain evidence="3">FL130A</strain>
    </source>
</reference>
<dbReference type="InterPro" id="IPR015943">
    <property type="entry name" value="WD40/YVTN_repeat-like_dom_sf"/>
</dbReference>
<dbReference type="PANTHER" id="PTHR15319:SF1">
    <property type="entry name" value="TATA BOX-BINDING PROTEIN-ASSOCIATED FACTOR RNA POLYMERASE I SUBUNIT C"/>
    <property type="match status" value="1"/>
</dbReference>
<dbReference type="Gene3D" id="2.130.10.10">
    <property type="entry name" value="YVTN repeat-like/Quinoprotein amine dehydrogenase"/>
    <property type="match status" value="1"/>
</dbReference>
<feature type="region of interest" description="Disordered" evidence="1">
    <location>
        <begin position="1088"/>
        <end position="1114"/>
    </location>
</feature>
<accession>A0A9N8W319</accession>
<sequence length="1114" mass="128221">MENYEKKNSEPAPAYIFPPCQTTSSKPLGFGIAGGVVYSQNAHKWSFMNDVTDRKLSEFFKPLSPLVQLFPPTRPYVPKELHLLKWQKEEYIKESVSSLHSFYPDVEISDELLEQCLGEGLEYQDMIEQDDPYTGNLVAFGELAPKKDLSIKFITFPTGVLGNELSIAILDSYQNKCKNGFNIASYEFVPSGNPIAKFKTPIRQIECSPSETNIYSARDNLSTSSLIGVRTLTGTTLLYSRTTTPDDPEFDKTPVIATALDTLPNNDPQRHGNEQMHLTFNPSIFGEAVVTDDCGGIHLWRIERKKSDKCMIQSMPYTTLRESDPIFDSSSSLESNNERWWNTQYGAHPKALIVASRSSVNLFDLRASFSQQTSLTLFSAQQPADKIYAFQRTSAPHGFQSVVATTNKIVLLDHRFPNRALLNWEHFHIRDLPCGVEMINQNEESLIIAWSKNEPKLTAFHSSTCFSDSISSKCYPVQIPSIYSHPVYHRENYPRELMSKWHSRTEISYYKSATNPFRRLPPLMSVRALLQDASYKSNHDPNNAQNDNSNINENEIPFLKTGLCFTVFQLSYTGALFKSSHYLGPEASVAPEPYIENKEIIFAPISKDVETLQLQSANENLVGTNHEIMYKKHVRLPYDRVWEYIAREFETFPMYEPDINDSLKVGTVFTNWNHFEDFLEEYSKRFRFTYVIMNRVYNEKENLRSVLYRCNTRFCRWQVQVELSKVDERIKIVRLHDKHNTNLVFVHSYRKVSRNLEDRNGDDGAMSLEDFVQHERELVSEASHFVTLYELSKDYILNQTKITPQTQYIYHQLSVNIIPWFEGKNINKLYRECPNKTNTLNYASSVFLNNLSNLLVSNEGGCEFINCLQTFFEFPLLAQRSDKNWDWEKAKEALRRAYVGVMPEERNEEQEERSQNFSRALKCREFAIDDLMRDLKLSSRMLIPKNNKRQGEHGILSYEFISTNLKESIGSCESSYLFPESVNLDSNKEDSNSASKVKLSNLSQALLDNWTIGEDLSAYVYIDPDDRAASLRKSQQMATYRARPRYPESSTRERRYSGSEKTPAIDEMDMMTVGDMTVGDMTVGQSSIIENSTTTDSGNQRKKPLKRKIRMRGF</sequence>
<evidence type="ECO:0000259" key="2">
    <source>
        <dbReference type="Pfam" id="PF10214"/>
    </source>
</evidence>
<dbReference type="InterPro" id="IPR048535">
    <property type="entry name" value="RRN6_beta-prop"/>
</dbReference>
<feature type="domain" description="RRN6 beta-propeller" evidence="2">
    <location>
        <begin position="131"/>
        <end position="471"/>
    </location>
</feature>
<evidence type="ECO:0000313" key="4">
    <source>
        <dbReference type="Proteomes" id="UP000789508"/>
    </source>
</evidence>
<feature type="compositionally biased region" description="Basic residues" evidence="1">
    <location>
        <begin position="1100"/>
        <end position="1114"/>
    </location>
</feature>
<gene>
    <name evidence="3" type="ORF">ALEPTO_LOCUS1982</name>
</gene>
<dbReference type="Pfam" id="PF10214">
    <property type="entry name" value="Rrn6_beta-prop"/>
    <property type="match status" value="1"/>
</dbReference>
<dbReference type="EMBL" id="CAJVPS010000258">
    <property type="protein sequence ID" value="CAG8470379.1"/>
    <property type="molecule type" value="Genomic_DNA"/>
</dbReference>
<feature type="compositionally biased region" description="Polar residues" evidence="1">
    <location>
        <begin position="1088"/>
        <end position="1098"/>
    </location>
</feature>